<comment type="function">
    <text evidence="7">May be a cell surface adhesion protein.</text>
</comment>
<evidence type="ECO:0000313" key="11">
    <source>
        <dbReference type="EMBL" id="KAI7744118.1"/>
    </source>
</evidence>
<name>A0AAD5GLN1_AMBAR</name>
<evidence type="ECO:0000256" key="6">
    <source>
        <dbReference type="ARBA" id="ARBA00023136"/>
    </source>
</evidence>
<keyword evidence="5 9" id="KW-0732">Signal</keyword>
<dbReference type="SUPFAM" id="SSF82153">
    <property type="entry name" value="FAS1 domain"/>
    <property type="match status" value="1"/>
</dbReference>
<comment type="similarity">
    <text evidence="2">Belongs to the fasciclin-like AGP family.</text>
</comment>
<dbReference type="PANTHER" id="PTHR32077:SF3">
    <property type="entry name" value="FASCICLIN-LIKE ARABINOGALACTAN PROTEIN 7"/>
    <property type="match status" value="1"/>
</dbReference>
<dbReference type="AlphaFoldDB" id="A0AAD5GLN1"/>
<evidence type="ECO:0000313" key="12">
    <source>
        <dbReference type="Proteomes" id="UP001206925"/>
    </source>
</evidence>
<feature type="signal peptide" evidence="9">
    <location>
        <begin position="1"/>
        <end position="22"/>
    </location>
</feature>
<evidence type="ECO:0000256" key="8">
    <source>
        <dbReference type="SAM" id="MobiDB-lite"/>
    </source>
</evidence>
<dbReference type="EMBL" id="JAMZMK010007584">
    <property type="protein sequence ID" value="KAI7744118.1"/>
    <property type="molecule type" value="Genomic_DNA"/>
</dbReference>
<dbReference type="InterPro" id="IPR036378">
    <property type="entry name" value="FAS1_dom_sf"/>
</dbReference>
<dbReference type="GO" id="GO:0005886">
    <property type="term" value="C:plasma membrane"/>
    <property type="evidence" value="ECO:0007669"/>
    <property type="project" value="UniProtKB-SubCell"/>
</dbReference>
<keyword evidence="4" id="KW-0449">Lipoprotein</keyword>
<evidence type="ECO:0000256" key="2">
    <source>
        <dbReference type="ARBA" id="ARBA00007843"/>
    </source>
</evidence>
<reference evidence="11" key="1">
    <citation type="submission" date="2022-06" db="EMBL/GenBank/DDBJ databases">
        <title>Uncovering the hologenomic basis of an extraordinary plant invasion.</title>
        <authorList>
            <person name="Bieker V.C."/>
            <person name="Martin M.D."/>
            <person name="Gilbert T."/>
            <person name="Hodgins K."/>
            <person name="Battlay P."/>
            <person name="Petersen B."/>
            <person name="Wilson J."/>
        </authorList>
    </citation>
    <scope>NUCLEOTIDE SEQUENCE</scope>
    <source>
        <strain evidence="11">AA19_3_7</strain>
        <tissue evidence="11">Leaf</tissue>
    </source>
</reference>
<accession>A0AAD5GLN1</accession>
<dbReference type="Proteomes" id="UP001206925">
    <property type="component" value="Unassembled WGS sequence"/>
</dbReference>
<evidence type="ECO:0000256" key="3">
    <source>
        <dbReference type="ARBA" id="ARBA00022475"/>
    </source>
</evidence>
<keyword evidence="3" id="KW-1003">Cell membrane</keyword>
<feature type="domain" description="FAS1" evidence="10">
    <location>
        <begin position="64"/>
        <end position="206"/>
    </location>
</feature>
<dbReference type="PANTHER" id="PTHR32077">
    <property type="entry name" value="FASCICLIN-LIKE ARABINOGALACTAN PROTEIN"/>
    <property type="match status" value="1"/>
</dbReference>
<evidence type="ECO:0000259" key="10">
    <source>
        <dbReference type="PROSITE" id="PS50213"/>
    </source>
</evidence>
<evidence type="ECO:0000256" key="9">
    <source>
        <dbReference type="SAM" id="SignalP"/>
    </source>
</evidence>
<evidence type="ECO:0000256" key="1">
    <source>
        <dbReference type="ARBA" id="ARBA00004609"/>
    </source>
</evidence>
<dbReference type="PROSITE" id="PS50213">
    <property type="entry name" value="FAS1"/>
    <property type="match status" value="1"/>
</dbReference>
<dbReference type="GO" id="GO:0098552">
    <property type="term" value="C:side of membrane"/>
    <property type="evidence" value="ECO:0007669"/>
    <property type="project" value="UniProtKB-KW"/>
</dbReference>
<feature type="compositionally biased region" description="Low complexity" evidence="8">
    <location>
        <begin position="227"/>
        <end position="237"/>
    </location>
</feature>
<dbReference type="Gene3D" id="2.30.180.10">
    <property type="entry name" value="FAS1 domain"/>
    <property type="match status" value="1"/>
</dbReference>
<dbReference type="GO" id="GO:0009834">
    <property type="term" value="P:plant-type secondary cell wall biogenesis"/>
    <property type="evidence" value="ECO:0007669"/>
    <property type="project" value="TreeGrafter"/>
</dbReference>
<keyword evidence="4" id="KW-0336">GPI-anchor</keyword>
<comment type="subcellular location">
    <subcellularLocation>
        <location evidence="1">Cell membrane</location>
        <topology evidence="1">Lipid-anchor</topology>
        <topology evidence="1">GPI-anchor</topology>
    </subcellularLocation>
</comment>
<comment type="caution">
    <text evidence="11">The sequence shown here is derived from an EMBL/GenBank/DDBJ whole genome shotgun (WGS) entry which is preliminary data.</text>
</comment>
<feature type="region of interest" description="Disordered" evidence="8">
    <location>
        <begin position="223"/>
        <end position="264"/>
    </location>
</feature>
<evidence type="ECO:0000256" key="4">
    <source>
        <dbReference type="ARBA" id="ARBA00022622"/>
    </source>
</evidence>
<sequence>MNTTQISIACTFLFLCVTLAHAQAGYGATSDSGYGSALLALSSPATELPLPPTPAPAPEPIPEYVNLTDLLSVAGPFSTFLHYLESTKLIETLQTQANDTEEGITLFVPKDTAFSNLKKPSLSNLTSDQLKQLCLFHALPHYYSLSDFKNLSGSGPVNTLAGGAYTLNFTDDSGTVHIGSGWTNTLVSSSVHAKDPVAIYQVNKVLLPEAIFGTDIPPPAPAPAPVAVPDVAPVADGPDADGGKGKGKGVGSDTAARASTPSSSHRVTGWRTVVMVAVCGGLVVVL</sequence>
<protein>
    <recommendedName>
        <fullName evidence="10">FAS1 domain-containing protein</fullName>
    </recommendedName>
</protein>
<dbReference type="InterPro" id="IPR000782">
    <property type="entry name" value="FAS1_domain"/>
</dbReference>
<dbReference type="FunFam" id="2.30.180.10:FF:000012">
    <property type="entry name" value="Fasciclin-like arabinogalactan protein 7"/>
    <property type="match status" value="1"/>
</dbReference>
<gene>
    <name evidence="11" type="ORF">M8C21_030368</name>
</gene>
<dbReference type="InterPro" id="IPR045003">
    <property type="entry name" value="FLA_A"/>
</dbReference>
<keyword evidence="6" id="KW-0472">Membrane</keyword>
<dbReference type="Pfam" id="PF02469">
    <property type="entry name" value="Fasciclin"/>
    <property type="match status" value="1"/>
</dbReference>
<keyword evidence="4" id="KW-0325">Glycoprotein</keyword>
<dbReference type="SMART" id="SM00554">
    <property type="entry name" value="FAS1"/>
    <property type="match status" value="1"/>
</dbReference>
<evidence type="ECO:0000256" key="5">
    <source>
        <dbReference type="ARBA" id="ARBA00022729"/>
    </source>
</evidence>
<organism evidence="11 12">
    <name type="scientific">Ambrosia artemisiifolia</name>
    <name type="common">Common ragweed</name>
    <dbReference type="NCBI Taxonomy" id="4212"/>
    <lineage>
        <taxon>Eukaryota</taxon>
        <taxon>Viridiplantae</taxon>
        <taxon>Streptophyta</taxon>
        <taxon>Embryophyta</taxon>
        <taxon>Tracheophyta</taxon>
        <taxon>Spermatophyta</taxon>
        <taxon>Magnoliopsida</taxon>
        <taxon>eudicotyledons</taxon>
        <taxon>Gunneridae</taxon>
        <taxon>Pentapetalae</taxon>
        <taxon>asterids</taxon>
        <taxon>campanulids</taxon>
        <taxon>Asterales</taxon>
        <taxon>Asteraceae</taxon>
        <taxon>Asteroideae</taxon>
        <taxon>Heliantheae alliance</taxon>
        <taxon>Heliantheae</taxon>
        <taxon>Ambrosia</taxon>
    </lineage>
</organism>
<proteinExistence type="inferred from homology"/>
<keyword evidence="12" id="KW-1185">Reference proteome</keyword>
<feature type="chain" id="PRO_5041964539" description="FAS1 domain-containing protein" evidence="9">
    <location>
        <begin position="23"/>
        <end position="286"/>
    </location>
</feature>
<evidence type="ECO:0000256" key="7">
    <source>
        <dbReference type="ARBA" id="ARBA00024686"/>
    </source>
</evidence>